<dbReference type="EMBL" id="FQWV01000006">
    <property type="protein sequence ID" value="SHH33073.1"/>
    <property type="molecule type" value="Genomic_DNA"/>
</dbReference>
<dbReference type="GO" id="GO:0009307">
    <property type="term" value="P:DNA restriction-modification system"/>
    <property type="evidence" value="ECO:0007669"/>
    <property type="project" value="UniProtKB-KW"/>
</dbReference>
<gene>
    <name evidence="5" type="ORF">SAMN05443636_2325</name>
</gene>
<organism evidence="5 6">
    <name type="scientific">Halobaculum gomorrense</name>
    <dbReference type="NCBI Taxonomy" id="43928"/>
    <lineage>
        <taxon>Archaea</taxon>
        <taxon>Methanobacteriati</taxon>
        <taxon>Methanobacteriota</taxon>
        <taxon>Stenosarchaea group</taxon>
        <taxon>Halobacteria</taxon>
        <taxon>Halobacteriales</taxon>
        <taxon>Haloferacaceae</taxon>
        <taxon>Halobaculum</taxon>
    </lineage>
</organism>
<feature type="domain" description="Type I restriction modification DNA specificity" evidence="4">
    <location>
        <begin position="230"/>
        <end position="411"/>
    </location>
</feature>
<keyword evidence="2" id="KW-0680">Restriction system</keyword>
<comment type="similarity">
    <text evidence="1">Belongs to the type-I restriction system S methylase family.</text>
</comment>
<feature type="domain" description="Type I restriction modification DNA specificity" evidence="4">
    <location>
        <begin position="27"/>
        <end position="189"/>
    </location>
</feature>
<accession>A0A1M5S529</accession>
<dbReference type="AlphaFoldDB" id="A0A1M5S529"/>
<protein>
    <submittedName>
        <fullName evidence="5">Type I restriction enzyme, S subunit</fullName>
    </submittedName>
</protein>
<dbReference type="GO" id="GO:0003677">
    <property type="term" value="F:DNA binding"/>
    <property type="evidence" value="ECO:0007669"/>
    <property type="project" value="UniProtKB-KW"/>
</dbReference>
<proteinExistence type="inferred from homology"/>
<reference evidence="5 6" key="1">
    <citation type="submission" date="2016-11" db="EMBL/GenBank/DDBJ databases">
        <authorList>
            <person name="Jaros S."/>
            <person name="Januszkiewicz K."/>
            <person name="Wedrychowicz H."/>
        </authorList>
    </citation>
    <scope>NUCLEOTIDE SEQUENCE [LARGE SCALE GENOMIC DNA]</scope>
    <source>
        <strain evidence="5 6">DSM 9297</strain>
    </source>
</reference>
<keyword evidence="3" id="KW-0238">DNA-binding</keyword>
<evidence type="ECO:0000256" key="1">
    <source>
        <dbReference type="ARBA" id="ARBA00010923"/>
    </source>
</evidence>
<name>A0A1M5S529_9EURY</name>
<dbReference type="InterPro" id="IPR052021">
    <property type="entry name" value="Type-I_RS_S_subunit"/>
</dbReference>
<dbReference type="SUPFAM" id="SSF116734">
    <property type="entry name" value="DNA methylase specificity domain"/>
    <property type="match status" value="2"/>
</dbReference>
<dbReference type="PANTHER" id="PTHR30408">
    <property type="entry name" value="TYPE-1 RESTRICTION ENZYME ECOKI SPECIFICITY PROTEIN"/>
    <property type="match status" value="1"/>
</dbReference>
<sequence>MKETLGTTDSPGGYREVEFGPKTLVVPNDWSVRQFGEVFHRRSESISDEEGEPVKYIGLKHINSGELDIAGYDEDGRGRSSSRVFRESDVLFGKLRPNLNKAAVAPFDGICSSDIIPIYAEDSTLNNYLPYLMHSKIIRDRVVSTMEGTNLPRTSWDDLESTPVPIPPEGERRRIADVLSTVENDIQEADEAIEQAKKLKYGLMQDLLIKGINHDTYEQKYLGPLELEVPAEWRKARLSEVSEIITRGKQPTYVEEGGVPVLNQSCIYWDGFHLGALKRLDSEVASGWKDKYWVKNGDVLINSTGKGTLGRALEWTKESDTHALDSHITRVHPDESVLDPTYLRFYLESNHGQKMLYAFCVAGSTGQIELSKTDLQTMPILLPPIDEQREISEAFYRANKLTNVAQDEKSELQELKQGIMQDLLTGTRRLEVET</sequence>
<evidence type="ECO:0000256" key="3">
    <source>
        <dbReference type="ARBA" id="ARBA00023125"/>
    </source>
</evidence>
<dbReference type="RefSeq" id="WP_073309727.1">
    <property type="nucleotide sequence ID" value="NZ_FQWV01000006.1"/>
</dbReference>
<dbReference type="Gene3D" id="3.90.220.20">
    <property type="entry name" value="DNA methylase specificity domains"/>
    <property type="match status" value="2"/>
</dbReference>
<evidence type="ECO:0000313" key="6">
    <source>
        <dbReference type="Proteomes" id="UP000184357"/>
    </source>
</evidence>
<dbReference type="STRING" id="43928.SAMN05443636_2325"/>
<dbReference type="PANTHER" id="PTHR30408:SF12">
    <property type="entry name" value="TYPE I RESTRICTION ENZYME MJAVIII SPECIFICITY SUBUNIT"/>
    <property type="match status" value="1"/>
</dbReference>
<dbReference type="OrthoDB" id="214860at2157"/>
<dbReference type="Proteomes" id="UP000184357">
    <property type="component" value="Unassembled WGS sequence"/>
</dbReference>
<dbReference type="InterPro" id="IPR000055">
    <property type="entry name" value="Restrct_endonuc_typeI_TRD"/>
</dbReference>
<evidence type="ECO:0000313" key="5">
    <source>
        <dbReference type="EMBL" id="SHH33073.1"/>
    </source>
</evidence>
<keyword evidence="6" id="KW-1185">Reference proteome</keyword>
<evidence type="ECO:0000259" key="4">
    <source>
        <dbReference type="Pfam" id="PF01420"/>
    </source>
</evidence>
<dbReference type="InterPro" id="IPR044946">
    <property type="entry name" value="Restrct_endonuc_typeI_TRD_sf"/>
</dbReference>
<dbReference type="Pfam" id="PF01420">
    <property type="entry name" value="Methylase_S"/>
    <property type="match status" value="2"/>
</dbReference>
<evidence type="ECO:0000256" key="2">
    <source>
        <dbReference type="ARBA" id="ARBA00022747"/>
    </source>
</evidence>